<dbReference type="EMBL" id="JAATIT010000004">
    <property type="protein sequence ID" value="NJB90927.1"/>
    <property type="molecule type" value="Genomic_DNA"/>
</dbReference>
<sequence>MRRRLLTAALIFALLGPMPGTVLRFTEIDLTQSIAARPIAFAPEKEGAVRFVRGWHLVSPNSRFGGFSALARIGADRFQLVGDNGYGTRLTLDLRGAVSDVRIRPLPTPDGRPARKSMIDAEAMFVDPASGKSWIALEGINQIWRLDADLAAIEARRKLPRPRWPSNRGPEAMVRLTDGRTLVLSEDADDDPRGREALLYIGDPAEPGPAPTRFFYASDGRGAVSDAASLPDGRILLVHRRLGFDPVFTTILSVADPADIGKDAILRSRTIGRVPRPLAENYEGAAVSVENGHTFLWLVADNNFNVWQRSLLLQFELVDLPPKGRQTAKRPRGNPAA</sequence>
<dbReference type="AlphaFoldDB" id="A0A7X5XT97"/>
<proteinExistence type="predicted"/>
<name>A0A7X5XT97_9SPHN</name>
<keyword evidence="3" id="KW-1185">Reference proteome</keyword>
<comment type="caution">
    <text evidence="2">The sequence shown here is derived from an EMBL/GenBank/DDBJ whole genome shotgun (WGS) entry which is preliminary data.</text>
</comment>
<dbReference type="InterPro" id="IPR027372">
    <property type="entry name" value="Phytase-like_dom"/>
</dbReference>
<evidence type="ECO:0000259" key="1">
    <source>
        <dbReference type="Pfam" id="PF13449"/>
    </source>
</evidence>
<gene>
    <name evidence="2" type="ORF">GGR90_003129</name>
</gene>
<dbReference type="SUPFAM" id="SSF75011">
    <property type="entry name" value="3-carboxy-cis,cis-mucoante lactonizing enzyme"/>
    <property type="match status" value="1"/>
</dbReference>
<accession>A0A7X5XT97</accession>
<dbReference type="InterPro" id="IPR014567">
    <property type="entry name" value="UCP031900"/>
</dbReference>
<evidence type="ECO:0000313" key="3">
    <source>
        <dbReference type="Proteomes" id="UP000535078"/>
    </source>
</evidence>
<organism evidence="2 3">
    <name type="scientific">Sphingopyxis italica</name>
    <dbReference type="NCBI Taxonomy" id="1129133"/>
    <lineage>
        <taxon>Bacteria</taxon>
        <taxon>Pseudomonadati</taxon>
        <taxon>Pseudomonadota</taxon>
        <taxon>Alphaproteobacteria</taxon>
        <taxon>Sphingomonadales</taxon>
        <taxon>Sphingomonadaceae</taxon>
        <taxon>Sphingopyxis</taxon>
    </lineage>
</organism>
<feature type="domain" description="Phytase-like" evidence="1">
    <location>
        <begin position="63"/>
        <end position="304"/>
    </location>
</feature>
<dbReference type="Pfam" id="PF13449">
    <property type="entry name" value="Phytase-like"/>
    <property type="match status" value="1"/>
</dbReference>
<reference evidence="2 3" key="1">
    <citation type="submission" date="2020-03" db="EMBL/GenBank/DDBJ databases">
        <title>Genomic Encyclopedia of Type Strains, Phase IV (KMG-IV): sequencing the most valuable type-strain genomes for metagenomic binning, comparative biology and taxonomic classification.</title>
        <authorList>
            <person name="Goeker M."/>
        </authorList>
    </citation>
    <scope>NUCLEOTIDE SEQUENCE [LARGE SCALE GENOMIC DNA]</scope>
    <source>
        <strain evidence="2 3">DSM 25229</strain>
    </source>
</reference>
<dbReference type="PIRSF" id="PIRSF031900">
    <property type="entry name" value="UCP031900"/>
    <property type="match status" value="1"/>
</dbReference>
<dbReference type="Proteomes" id="UP000535078">
    <property type="component" value="Unassembled WGS sequence"/>
</dbReference>
<protein>
    <recommendedName>
        <fullName evidence="1">Phytase-like domain-containing protein</fullName>
    </recommendedName>
</protein>
<evidence type="ECO:0000313" key="2">
    <source>
        <dbReference type="EMBL" id="NJB90927.1"/>
    </source>
</evidence>
<dbReference type="RefSeq" id="WP_167922294.1">
    <property type="nucleotide sequence ID" value="NZ_JAATIT010000004.1"/>
</dbReference>